<feature type="compositionally biased region" description="Low complexity" evidence="1">
    <location>
        <begin position="72"/>
        <end position="82"/>
    </location>
</feature>
<name>A0A7S4SZ55_9STRA</name>
<dbReference type="AlphaFoldDB" id="A0A7S4SZ55"/>
<evidence type="ECO:0000313" key="2">
    <source>
        <dbReference type="EMBL" id="CAE4657795.1"/>
    </source>
</evidence>
<reference evidence="2" key="1">
    <citation type="submission" date="2021-01" db="EMBL/GenBank/DDBJ databases">
        <authorList>
            <person name="Corre E."/>
            <person name="Pelletier E."/>
            <person name="Niang G."/>
            <person name="Scheremetjew M."/>
            <person name="Finn R."/>
            <person name="Kale V."/>
            <person name="Holt S."/>
            <person name="Cochrane G."/>
            <person name="Meng A."/>
            <person name="Brown T."/>
            <person name="Cohen L."/>
        </authorList>
    </citation>
    <scope>NUCLEOTIDE SEQUENCE</scope>
    <source>
        <strain evidence="2">GSO104</strain>
    </source>
</reference>
<feature type="region of interest" description="Disordered" evidence="1">
    <location>
        <begin position="331"/>
        <end position="357"/>
    </location>
</feature>
<evidence type="ECO:0000256" key="1">
    <source>
        <dbReference type="SAM" id="MobiDB-lite"/>
    </source>
</evidence>
<gene>
    <name evidence="2" type="ORF">DBRI00130_LOCUS39932</name>
</gene>
<accession>A0A7S4SZ55</accession>
<organism evidence="2">
    <name type="scientific">Ditylum brightwellii</name>
    <dbReference type="NCBI Taxonomy" id="49249"/>
    <lineage>
        <taxon>Eukaryota</taxon>
        <taxon>Sar</taxon>
        <taxon>Stramenopiles</taxon>
        <taxon>Ochrophyta</taxon>
        <taxon>Bacillariophyta</taxon>
        <taxon>Mediophyceae</taxon>
        <taxon>Lithodesmiophycidae</taxon>
        <taxon>Lithodesmiales</taxon>
        <taxon>Lithodesmiaceae</taxon>
        <taxon>Ditylum</taxon>
    </lineage>
</organism>
<proteinExistence type="predicted"/>
<dbReference type="EMBL" id="HBNS01055171">
    <property type="protein sequence ID" value="CAE4657795.1"/>
    <property type="molecule type" value="Transcribed_RNA"/>
</dbReference>
<feature type="region of interest" description="Disordered" evidence="1">
    <location>
        <begin position="72"/>
        <end position="94"/>
    </location>
</feature>
<protein>
    <submittedName>
        <fullName evidence="2">Uncharacterized protein</fullName>
    </submittedName>
</protein>
<sequence length="395" mass="43078">MACSSCDATSSSAMTPLEASLKEFTSLLGSHFSPSSSSERSGEPQKTRLDLFLSAHDETSTYTLPSLSMFPHAHSSQQAGSSPPSPNLIPCGSRKRTVSGSAVAEQTAIHNLSYPLRYSRSEVVEAPKQIAQSLCSSFTSLIEANLRQYFKLHVLRQSQDNVCGADSARCLAKSFFQESRRNDSIKLLDVDVSFTVPPTSENSANICDSKCTTQERLQLDLHMNITFKMNIGGTTLSVPVEGNGSITGFSGLGNTSSISRIDIAFDTPRLLLALREKARLVAWNAIRTSPSTALPTTKYMNTIGSTKCHRGTTRRNRVISPELTPRKVLIEPEKTTLSDSDASTQHNKKKSESSLPAKKRLCLRNRFSESTDAQSPLDILTGLAVLATMHNQEEK</sequence>